<evidence type="ECO:0000256" key="5">
    <source>
        <dbReference type="ARBA" id="ARBA00023136"/>
    </source>
</evidence>
<sequence length="496" mass="58199">MIKTKKRKSDPKVEKLKLELKIVSSEKKQLETILKNIFSAKTFKAWQFYCHNRDSFLKKIRSPHKIKKIIRHLYYLLSQTTRMLINGDKKLYFVDVKPFQIKQINSRVSVIIPTFNAGKDFKDNLLSINKQQRIYEIEIIIVDNNSSDQTVKTALSLGCTIMKINNFSHSRSRNLGAKSATGDYIIFTVQDANFKDSLAFCKLLNFIKSNKLAAASGQQIPNNYADNFSKWQMQRHYDFMNPKRQNIIIKGAELSKQMFLLDFFEKRKLMLIDDVFSCFNAQIFKKYYFSEANRFAEDIELTIKLLKDKFDFGVTPYSQVLHSHNRDSIYYFKRTFVDICSLNSIFKESLNRINSHLIENINLILNLMIAIELSLKDDDKLSPKNFKSYLLKKNIADKYNQSLFYSYFYKILKNIKFDLNIYTNKFSYSLLTNEIISCWKDYLSFLKKSQSYTKSNHKADFLKISAIVLAGYLGEIVNKITDKKIKRTFDLLSESI</sequence>
<organism evidence="7 8">
    <name type="scientific">Candidatus Roizmanbacteria bacterium RIFCSPLOWO2_02_FULL_36_11</name>
    <dbReference type="NCBI Taxonomy" id="1802071"/>
    <lineage>
        <taxon>Bacteria</taxon>
        <taxon>Candidatus Roizmaniibacteriota</taxon>
    </lineage>
</organism>
<dbReference type="InterPro" id="IPR029044">
    <property type="entry name" value="Nucleotide-diphossugar_trans"/>
</dbReference>
<dbReference type="Gene3D" id="3.90.550.10">
    <property type="entry name" value="Spore Coat Polysaccharide Biosynthesis Protein SpsA, Chain A"/>
    <property type="match status" value="1"/>
</dbReference>
<dbReference type="PANTHER" id="PTHR43646:SF2">
    <property type="entry name" value="GLYCOSYLTRANSFERASE 2-LIKE DOMAIN-CONTAINING PROTEIN"/>
    <property type="match status" value="1"/>
</dbReference>
<dbReference type="SUPFAM" id="SSF53448">
    <property type="entry name" value="Nucleotide-diphospho-sugar transferases"/>
    <property type="match status" value="1"/>
</dbReference>
<dbReference type="Proteomes" id="UP000177418">
    <property type="component" value="Unassembled WGS sequence"/>
</dbReference>
<protein>
    <recommendedName>
        <fullName evidence="6">Glycosyltransferase 2-like domain-containing protein</fullName>
    </recommendedName>
</protein>
<gene>
    <name evidence="7" type="ORF">A3H78_02825</name>
</gene>
<evidence type="ECO:0000313" key="8">
    <source>
        <dbReference type="Proteomes" id="UP000177418"/>
    </source>
</evidence>
<evidence type="ECO:0000256" key="4">
    <source>
        <dbReference type="ARBA" id="ARBA00022679"/>
    </source>
</evidence>
<evidence type="ECO:0000259" key="6">
    <source>
        <dbReference type="Pfam" id="PF00535"/>
    </source>
</evidence>
<dbReference type="InterPro" id="IPR001173">
    <property type="entry name" value="Glyco_trans_2-like"/>
</dbReference>
<keyword evidence="5" id="KW-0472">Membrane</keyword>
<dbReference type="PANTHER" id="PTHR43646">
    <property type="entry name" value="GLYCOSYLTRANSFERASE"/>
    <property type="match status" value="1"/>
</dbReference>
<dbReference type="GO" id="GO:0005886">
    <property type="term" value="C:plasma membrane"/>
    <property type="evidence" value="ECO:0007669"/>
    <property type="project" value="UniProtKB-SubCell"/>
</dbReference>
<comment type="subcellular location">
    <subcellularLocation>
        <location evidence="1">Cell membrane</location>
    </subcellularLocation>
</comment>
<dbReference type="CDD" id="cd00761">
    <property type="entry name" value="Glyco_tranf_GTA_type"/>
    <property type="match status" value="1"/>
</dbReference>
<name>A0A1F7JCW2_9BACT</name>
<reference evidence="7 8" key="1">
    <citation type="journal article" date="2016" name="Nat. Commun.">
        <title>Thousands of microbial genomes shed light on interconnected biogeochemical processes in an aquifer system.</title>
        <authorList>
            <person name="Anantharaman K."/>
            <person name="Brown C.T."/>
            <person name="Hug L.A."/>
            <person name="Sharon I."/>
            <person name="Castelle C.J."/>
            <person name="Probst A.J."/>
            <person name="Thomas B.C."/>
            <person name="Singh A."/>
            <person name="Wilkins M.J."/>
            <person name="Karaoz U."/>
            <person name="Brodie E.L."/>
            <person name="Williams K.H."/>
            <person name="Hubbard S.S."/>
            <person name="Banfield J.F."/>
        </authorList>
    </citation>
    <scope>NUCLEOTIDE SEQUENCE [LARGE SCALE GENOMIC DNA]</scope>
</reference>
<keyword evidence="4" id="KW-0808">Transferase</keyword>
<keyword evidence="3" id="KW-0328">Glycosyltransferase</keyword>
<dbReference type="EMBL" id="MGAV01000019">
    <property type="protein sequence ID" value="OGK53444.1"/>
    <property type="molecule type" value="Genomic_DNA"/>
</dbReference>
<comment type="caution">
    <text evidence="7">The sequence shown here is derived from an EMBL/GenBank/DDBJ whole genome shotgun (WGS) entry which is preliminary data.</text>
</comment>
<accession>A0A1F7JCW2</accession>
<feature type="domain" description="Glycosyltransferase 2-like" evidence="6">
    <location>
        <begin position="109"/>
        <end position="252"/>
    </location>
</feature>
<evidence type="ECO:0000313" key="7">
    <source>
        <dbReference type="EMBL" id="OGK53444.1"/>
    </source>
</evidence>
<dbReference type="Pfam" id="PF00535">
    <property type="entry name" value="Glycos_transf_2"/>
    <property type="match status" value="1"/>
</dbReference>
<proteinExistence type="predicted"/>
<evidence type="ECO:0000256" key="1">
    <source>
        <dbReference type="ARBA" id="ARBA00004236"/>
    </source>
</evidence>
<dbReference type="AlphaFoldDB" id="A0A1F7JCW2"/>
<dbReference type="GO" id="GO:0016757">
    <property type="term" value="F:glycosyltransferase activity"/>
    <property type="evidence" value="ECO:0007669"/>
    <property type="project" value="UniProtKB-KW"/>
</dbReference>
<keyword evidence="2" id="KW-1003">Cell membrane</keyword>
<evidence type="ECO:0000256" key="3">
    <source>
        <dbReference type="ARBA" id="ARBA00022676"/>
    </source>
</evidence>
<evidence type="ECO:0000256" key="2">
    <source>
        <dbReference type="ARBA" id="ARBA00022475"/>
    </source>
</evidence>